<evidence type="ECO:0000259" key="2">
    <source>
        <dbReference type="Pfam" id="PF03432"/>
    </source>
</evidence>
<sequence length="539" mass="58939">MTYLAGEGRTNEHEDQHLVAGDPAIMTMYGDDELDRATALAIARDLDEPHRVFGVDVTQLKTIQDPETGETHKERVDAHVWHCSLSLRAEEGQLSDEQWSAIANDFVDAMEFTEAQSGRAPARWVAVRHGLSKNGNDHIHIAVSLVREDGTKVNVHRDRQRSQEVARDLEVKYRLQLTTSRIAASTERGERPSERNIAERAGAAETKARRLERGVRAAAGAAQTEGEFVRRLHQMGIVAKPRFGAGRDDVVAGYSVAIRPQKGEPIVWHGGGRLARDLTLQRLRDGWVDSPQSASEGVAEWQATWRNPVRYKPVNPGAEVREPTPELWQQYTADVSRLRKQLSDVPREDRATWAIVAKETSAAFAAWSERVEETPGPLADASRVLARSAQLRKHQVKPKPAGMASASGAAMLLLMAAKGGTGTMAEAILFRQLVATTRALYESHTAIQDARQAAQIADAMGANLDAIRARLPQIPAATKPATDRAATATLDPAAEAASRVLEAQNGGTTGRASNPLPNRIEPARPATPAVRPERDDRDR</sequence>
<dbReference type="Proteomes" id="UP001237823">
    <property type="component" value="Unassembled WGS sequence"/>
</dbReference>
<feature type="domain" description="MobA/VirD2-like nuclease" evidence="2">
    <location>
        <begin position="71"/>
        <end position="175"/>
    </location>
</feature>
<feature type="compositionally biased region" description="Basic and acidic residues" evidence="1">
    <location>
        <begin position="187"/>
        <end position="198"/>
    </location>
</feature>
<reference evidence="3 4" key="1">
    <citation type="submission" date="2023-06" db="EMBL/GenBank/DDBJ databases">
        <authorList>
            <person name="Feng G."/>
            <person name="Li J."/>
            <person name="Zhu H."/>
        </authorList>
    </citation>
    <scope>NUCLEOTIDE SEQUENCE [LARGE SCALE GENOMIC DNA]</scope>
    <source>
        <strain evidence="3 4">RHCKG23</strain>
    </source>
</reference>
<evidence type="ECO:0000313" key="3">
    <source>
        <dbReference type="EMBL" id="MDM7886568.1"/>
    </source>
</evidence>
<dbReference type="RefSeq" id="WP_289459913.1">
    <property type="nucleotide sequence ID" value="NZ_JAUCML010000013.1"/>
</dbReference>
<name>A0ABT7TAF0_9MICO</name>
<dbReference type="EMBL" id="JAUCML010000013">
    <property type="protein sequence ID" value="MDM7886568.1"/>
    <property type="molecule type" value="Genomic_DNA"/>
</dbReference>
<feature type="region of interest" description="Disordered" evidence="1">
    <location>
        <begin position="184"/>
        <end position="205"/>
    </location>
</feature>
<proteinExistence type="predicted"/>
<organism evidence="3 4">
    <name type="scientific">Curtobacterium citri</name>
    <dbReference type="NCBI Taxonomy" id="3055139"/>
    <lineage>
        <taxon>Bacteria</taxon>
        <taxon>Bacillati</taxon>
        <taxon>Actinomycetota</taxon>
        <taxon>Actinomycetes</taxon>
        <taxon>Micrococcales</taxon>
        <taxon>Microbacteriaceae</taxon>
        <taxon>Curtobacterium</taxon>
    </lineage>
</organism>
<keyword evidence="4" id="KW-1185">Reference proteome</keyword>
<comment type="caution">
    <text evidence="3">The sequence shown here is derived from an EMBL/GenBank/DDBJ whole genome shotgun (WGS) entry which is preliminary data.</text>
</comment>
<dbReference type="InterPro" id="IPR005094">
    <property type="entry name" value="Endonuclease_MobA/VirD2"/>
</dbReference>
<feature type="region of interest" description="Disordered" evidence="1">
    <location>
        <begin position="493"/>
        <end position="539"/>
    </location>
</feature>
<accession>A0ABT7TAF0</accession>
<dbReference type="Pfam" id="PF03432">
    <property type="entry name" value="Relaxase"/>
    <property type="match status" value="1"/>
</dbReference>
<evidence type="ECO:0000256" key="1">
    <source>
        <dbReference type="SAM" id="MobiDB-lite"/>
    </source>
</evidence>
<evidence type="ECO:0000313" key="4">
    <source>
        <dbReference type="Proteomes" id="UP001237823"/>
    </source>
</evidence>
<gene>
    <name evidence="3" type="ORF">QUG92_15765</name>
</gene>
<protein>
    <submittedName>
        <fullName evidence="3">Relaxase</fullName>
    </submittedName>
</protein>